<dbReference type="EC" id="7.-.-.-" evidence="6"/>
<keyword evidence="2 6" id="KW-0597">Phosphoprotein</keyword>
<dbReference type="GO" id="GO:0010181">
    <property type="term" value="F:FMN binding"/>
    <property type="evidence" value="ECO:0007669"/>
    <property type="project" value="InterPro"/>
</dbReference>
<evidence type="ECO:0000256" key="7">
    <source>
        <dbReference type="SAM" id="MobiDB-lite"/>
    </source>
</evidence>
<keyword evidence="6" id="KW-1278">Translocase</keyword>
<dbReference type="GO" id="GO:0022900">
    <property type="term" value="P:electron transport chain"/>
    <property type="evidence" value="ECO:0007669"/>
    <property type="project" value="UniProtKB-UniRule"/>
</dbReference>
<evidence type="ECO:0000313" key="10">
    <source>
        <dbReference type="EMBL" id="ETK00752.1"/>
    </source>
</evidence>
<evidence type="ECO:0000256" key="3">
    <source>
        <dbReference type="ARBA" id="ARBA00022630"/>
    </source>
</evidence>
<protein>
    <recommendedName>
        <fullName evidence="6">Ion-translocating oxidoreductase complex subunit G</fullName>
        <ecNumber evidence="6">7.-.-.-</ecNumber>
    </recommendedName>
    <alternativeName>
        <fullName evidence="6">Rnf electron transport complex subunit G</fullName>
    </alternativeName>
</protein>
<dbReference type="PIRSF" id="PIRSF006091">
    <property type="entry name" value="E_trnsport_RnfG"/>
    <property type="match status" value="1"/>
</dbReference>
<proteinExistence type="inferred from homology"/>
<organism evidence="10 11">
    <name type="scientific">Tannerella sp. oral taxon BU063 isolate Cell 2</name>
    <dbReference type="NCBI Taxonomy" id="1411148"/>
    <lineage>
        <taxon>Bacteria</taxon>
        <taxon>Pseudomonadati</taxon>
        <taxon>Bacteroidota</taxon>
        <taxon>Bacteroidia</taxon>
        <taxon>Bacteroidales</taxon>
        <taxon>Tannerellaceae</taxon>
        <taxon>Tannerella</taxon>
    </lineage>
</organism>
<dbReference type="SMART" id="SM00900">
    <property type="entry name" value="FMN_bind"/>
    <property type="match status" value="1"/>
</dbReference>
<name>W2C2P7_9BACT</name>
<comment type="similarity">
    <text evidence="6">Belongs to the RnfG family.</text>
</comment>
<feature type="region of interest" description="Disordered" evidence="7">
    <location>
        <begin position="196"/>
        <end position="222"/>
    </location>
</feature>
<evidence type="ECO:0000256" key="8">
    <source>
        <dbReference type="SAM" id="SignalP"/>
    </source>
</evidence>
<gene>
    <name evidence="6" type="primary">rnfG</name>
    <name evidence="10" type="ORF">N425_13035</name>
</gene>
<dbReference type="InterPro" id="IPR007329">
    <property type="entry name" value="FMN-bd"/>
</dbReference>
<evidence type="ECO:0000259" key="9">
    <source>
        <dbReference type="SMART" id="SM00900"/>
    </source>
</evidence>
<keyword evidence="6" id="KW-0812">Transmembrane</keyword>
<feature type="domain" description="FMN-binding" evidence="9">
    <location>
        <begin position="98"/>
        <end position="189"/>
    </location>
</feature>
<dbReference type="PANTHER" id="PTHR36118:SF1">
    <property type="entry name" value="ION-TRANSLOCATING OXIDOREDUCTASE COMPLEX SUBUNIT G"/>
    <property type="match status" value="1"/>
</dbReference>
<keyword evidence="6" id="KW-1003">Cell membrane</keyword>
<evidence type="ECO:0000256" key="2">
    <source>
        <dbReference type="ARBA" id="ARBA00022553"/>
    </source>
</evidence>
<feature type="compositionally biased region" description="Low complexity" evidence="7">
    <location>
        <begin position="201"/>
        <end position="222"/>
    </location>
</feature>
<keyword evidence="8" id="KW-0732">Signal</keyword>
<dbReference type="GO" id="GO:0009055">
    <property type="term" value="F:electron transfer activity"/>
    <property type="evidence" value="ECO:0007669"/>
    <property type="project" value="InterPro"/>
</dbReference>
<dbReference type="Pfam" id="PF04205">
    <property type="entry name" value="FMN_bind"/>
    <property type="match status" value="1"/>
</dbReference>
<dbReference type="AlphaFoldDB" id="W2C2P7"/>
<keyword evidence="6" id="KW-0472">Membrane</keyword>
<keyword evidence="3 6" id="KW-0285">Flavoprotein</keyword>
<sequence>MEKIKSTFITILASLTCFCLIAGTALAVANKLTEDKIAAAKAAALQEAIKKVAPEFDNDPSAEQYRAATADGDSLTIYPAKKGGKLVGAAVETNTKKGFGGEIRIMVGFDADQKIVNYSVLEHNETPGLGSKMEEWFRTDKGKQSVLGRDMKGGALKVSKDGGEVDAITAATISSRAFLDAINRAYAAYAQGASKGDAKADGASGATQQTAADSTASTSHSK</sequence>
<keyword evidence="6" id="KW-1133">Transmembrane helix</keyword>
<comment type="caution">
    <text evidence="10">The sequence shown here is derived from an EMBL/GenBank/DDBJ whole genome shotgun (WGS) entry which is preliminary data.</text>
</comment>
<keyword evidence="1 6" id="KW-0813">Transport</keyword>
<dbReference type="Gene3D" id="3.90.1010.20">
    <property type="match status" value="1"/>
</dbReference>
<keyword evidence="4 6" id="KW-0288">FMN</keyword>
<evidence type="ECO:0000256" key="1">
    <source>
        <dbReference type="ARBA" id="ARBA00022448"/>
    </source>
</evidence>
<evidence type="ECO:0000313" key="11">
    <source>
        <dbReference type="Proteomes" id="UP000018837"/>
    </source>
</evidence>
<dbReference type="EMBL" id="AYUF01000495">
    <property type="protein sequence ID" value="ETK00752.1"/>
    <property type="molecule type" value="Genomic_DNA"/>
</dbReference>
<dbReference type="Proteomes" id="UP000018837">
    <property type="component" value="Unassembled WGS sequence"/>
</dbReference>
<accession>W2C2P7</accession>
<feature type="chain" id="PRO_5004813178" description="Ion-translocating oxidoreductase complex subunit G" evidence="8">
    <location>
        <begin position="28"/>
        <end position="222"/>
    </location>
</feature>
<evidence type="ECO:0000256" key="5">
    <source>
        <dbReference type="ARBA" id="ARBA00022982"/>
    </source>
</evidence>
<keyword evidence="5 6" id="KW-0249">Electron transport</keyword>
<dbReference type="HAMAP" id="MF_00479">
    <property type="entry name" value="RsxG_RnfG"/>
    <property type="match status" value="1"/>
</dbReference>
<reference evidence="10 11" key="1">
    <citation type="submission" date="2013-11" db="EMBL/GenBank/DDBJ databases">
        <title>Single cell genomics of uncultured Tannerella BU063 (oral taxon 286).</title>
        <authorList>
            <person name="Beall C.J."/>
            <person name="Campbell A.G."/>
            <person name="Griffen A.L."/>
            <person name="Podar M."/>
            <person name="Leys E.J."/>
        </authorList>
    </citation>
    <scope>NUCLEOTIDE SEQUENCE [LARGE SCALE GENOMIC DNA]</scope>
    <source>
        <strain evidence="10">Cell 2</strain>
    </source>
</reference>
<comment type="subcellular location">
    <subcellularLocation>
        <location evidence="6">Cell membrane</location>
        <topology evidence="6">Single-pass membrane protein</topology>
    </subcellularLocation>
</comment>
<evidence type="ECO:0000256" key="6">
    <source>
        <dbReference type="HAMAP-Rule" id="MF_00479"/>
    </source>
</evidence>
<comment type="cofactor">
    <cofactor evidence="6">
        <name>FMN</name>
        <dbReference type="ChEBI" id="CHEBI:58210"/>
    </cofactor>
</comment>
<comment type="function">
    <text evidence="6">Part of a membrane-bound complex that couples electron transfer with translocation of ions across the membrane.</text>
</comment>
<feature type="signal peptide" evidence="8">
    <location>
        <begin position="1"/>
        <end position="27"/>
    </location>
</feature>
<dbReference type="GO" id="GO:0005886">
    <property type="term" value="C:plasma membrane"/>
    <property type="evidence" value="ECO:0007669"/>
    <property type="project" value="UniProtKB-SubCell"/>
</dbReference>
<dbReference type="PATRIC" id="fig|1411148.3.peg.2178"/>
<feature type="modified residue" description="FMN phosphoryl threonine" evidence="6">
    <location>
        <position position="172"/>
    </location>
</feature>
<dbReference type="InterPro" id="IPR010209">
    <property type="entry name" value="Ion_transpt_RnfG/RsxG"/>
</dbReference>
<dbReference type="NCBIfam" id="TIGR01947">
    <property type="entry name" value="rnfG"/>
    <property type="match status" value="1"/>
</dbReference>
<evidence type="ECO:0000256" key="4">
    <source>
        <dbReference type="ARBA" id="ARBA00022643"/>
    </source>
</evidence>
<dbReference type="PANTHER" id="PTHR36118">
    <property type="entry name" value="ION-TRANSLOCATING OXIDOREDUCTASE COMPLEX SUBUNIT G"/>
    <property type="match status" value="1"/>
</dbReference>
<comment type="subunit">
    <text evidence="6">The complex is composed of six subunits: RnfA, RnfB, RnfC, RnfD, RnfE and RnfG.</text>
</comment>